<reference evidence="5" key="1">
    <citation type="submission" date="2022-01" db="EMBL/GenBank/DDBJ databases">
        <title>Jiella avicenniae sp. nov., a novel endophytic bacterium isolated from bark of Avicennia marina.</title>
        <authorList>
            <person name="Tuo L."/>
        </authorList>
    </citation>
    <scope>NUCLEOTIDE SEQUENCE</scope>
    <source>
        <strain evidence="5">CBK1P-4</strain>
    </source>
</reference>
<dbReference type="InterPro" id="IPR036390">
    <property type="entry name" value="WH_DNA-bd_sf"/>
</dbReference>
<dbReference type="SMART" id="SM00345">
    <property type="entry name" value="HTH_GNTR"/>
    <property type="match status" value="1"/>
</dbReference>
<comment type="caution">
    <text evidence="5">The sequence shown here is derived from an EMBL/GenBank/DDBJ whole genome shotgun (WGS) entry which is preliminary data.</text>
</comment>
<dbReference type="InterPro" id="IPR000524">
    <property type="entry name" value="Tscrpt_reg_HTH_GntR"/>
</dbReference>
<dbReference type="Pfam" id="PF00392">
    <property type="entry name" value="GntR"/>
    <property type="match status" value="1"/>
</dbReference>
<dbReference type="Pfam" id="PF07729">
    <property type="entry name" value="FCD"/>
    <property type="match status" value="1"/>
</dbReference>
<dbReference type="InterPro" id="IPR008920">
    <property type="entry name" value="TF_FadR/GntR_C"/>
</dbReference>
<dbReference type="Proteomes" id="UP001139035">
    <property type="component" value="Unassembled WGS sequence"/>
</dbReference>
<keyword evidence="6" id="KW-1185">Reference proteome</keyword>
<sequence length="224" mass="24512">MTASQETAASAVERAYRALKAQILSNELQAGRPISDQKIGEQLGMSRTPVREALQLLQYEGYVVISPRRGVHVVPIGLDEMTRTYEMITALELYSLRLCGLRGPAGGAVEAMQAACARMAETLETDLNAWSSADLDFHRALLRAGGNELILNQGMHHWERVSRAHRVAMRLRAAPVLSTEAHADVARLVASGETEEAVRRHCSQRERSGKELTEAVAAVGLTEL</sequence>
<dbReference type="InterPro" id="IPR036388">
    <property type="entry name" value="WH-like_DNA-bd_sf"/>
</dbReference>
<evidence type="ECO:0000313" key="6">
    <source>
        <dbReference type="Proteomes" id="UP001139035"/>
    </source>
</evidence>
<dbReference type="CDD" id="cd07377">
    <property type="entry name" value="WHTH_GntR"/>
    <property type="match status" value="1"/>
</dbReference>
<evidence type="ECO:0000256" key="2">
    <source>
        <dbReference type="ARBA" id="ARBA00023125"/>
    </source>
</evidence>
<keyword evidence="1" id="KW-0805">Transcription regulation</keyword>
<dbReference type="InterPro" id="IPR011711">
    <property type="entry name" value="GntR_C"/>
</dbReference>
<dbReference type="SUPFAM" id="SSF48008">
    <property type="entry name" value="GntR ligand-binding domain-like"/>
    <property type="match status" value="1"/>
</dbReference>
<dbReference type="PROSITE" id="PS50949">
    <property type="entry name" value="HTH_GNTR"/>
    <property type="match status" value="1"/>
</dbReference>
<dbReference type="RefSeq" id="WP_233720464.1">
    <property type="nucleotide sequence ID" value="NZ_JAJUWU010000016.1"/>
</dbReference>
<protein>
    <submittedName>
        <fullName evidence="5">GntR family transcriptional regulator</fullName>
    </submittedName>
</protein>
<name>A0A9X1T5B9_9HYPH</name>
<feature type="domain" description="HTH gntR-type" evidence="4">
    <location>
        <begin position="9"/>
        <end position="76"/>
    </location>
</feature>
<dbReference type="EMBL" id="JAJUWU010000016">
    <property type="protein sequence ID" value="MCE7029471.1"/>
    <property type="molecule type" value="Genomic_DNA"/>
</dbReference>
<dbReference type="Gene3D" id="1.20.120.530">
    <property type="entry name" value="GntR ligand-binding domain-like"/>
    <property type="match status" value="1"/>
</dbReference>
<dbReference type="GO" id="GO:0003700">
    <property type="term" value="F:DNA-binding transcription factor activity"/>
    <property type="evidence" value="ECO:0007669"/>
    <property type="project" value="InterPro"/>
</dbReference>
<dbReference type="PANTHER" id="PTHR43537:SF45">
    <property type="entry name" value="GNTR FAMILY REGULATORY PROTEIN"/>
    <property type="match status" value="1"/>
</dbReference>
<keyword evidence="2" id="KW-0238">DNA-binding</keyword>
<evidence type="ECO:0000256" key="1">
    <source>
        <dbReference type="ARBA" id="ARBA00023015"/>
    </source>
</evidence>
<accession>A0A9X1T5B9</accession>
<dbReference type="PANTHER" id="PTHR43537">
    <property type="entry name" value="TRANSCRIPTIONAL REGULATOR, GNTR FAMILY"/>
    <property type="match status" value="1"/>
</dbReference>
<dbReference type="Gene3D" id="1.10.10.10">
    <property type="entry name" value="Winged helix-like DNA-binding domain superfamily/Winged helix DNA-binding domain"/>
    <property type="match status" value="1"/>
</dbReference>
<gene>
    <name evidence="5" type="ORF">LZD57_15880</name>
</gene>
<organism evidence="5 6">
    <name type="scientific">Jiella avicenniae</name>
    <dbReference type="NCBI Taxonomy" id="2907202"/>
    <lineage>
        <taxon>Bacteria</taxon>
        <taxon>Pseudomonadati</taxon>
        <taxon>Pseudomonadota</taxon>
        <taxon>Alphaproteobacteria</taxon>
        <taxon>Hyphomicrobiales</taxon>
        <taxon>Aurantimonadaceae</taxon>
        <taxon>Jiella</taxon>
    </lineage>
</organism>
<dbReference type="SMART" id="SM00895">
    <property type="entry name" value="FCD"/>
    <property type="match status" value="1"/>
</dbReference>
<evidence type="ECO:0000313" key="5">
    <source>
        <dbReference type="EMBL" id="MCE7029471.1"/>
    </source>
</evidence>
<proteinExistence type="predicted"/>
<evidence type="ECO:0000259" key="4">
    <source>
        <dbReference type="PROSITE" id="PS50949"/>
    </source>
</evidence>
<keyword evidence="3" id="KW-0804">Transcription</keyword>
<dbReference type="AlphaFoldDB" id="A0A9X1T5B9"/>
<dbReference type="PRINTS" id="PR00035">
    <property type="entry name" value="HTHGNTR"/>
</dbReference>
<evidence type="ECO:0000256" key="3">
    <source>
        <dbReference type="ARBA" id="ARBA00023163"/>
    </source>
</evidence>
<dbReference type="SUPFAM" id="SSF46785">
    <property type="entry name" value="Winged helix' DNA-binding domain"/>
    <property type="match status" value="1"/>
</dbReference>
<dbReference type="GO" id="GO:0003677">
    <property type="term" value="F:DNA binding"/>
    <property type="evidence" value="ECO:0007669"/>
    <property type="project" value="UniProtKB-KW"/>
</dbReference>